<name>A0A1Y0I1T7_9GAMM</name>
<proteinExistence type="predicted"/>
<protein>
    <submittedName>
        <fullName evidence="2">Uncharacterized protein</fullName>
    </submittedName>
</protein>
<dbReference type="AlphaFoldDB" id="A0A1Y0I1T7"/>
<keyword evidence="3" id="KW-1185">Reference proteome</keyword>
<feature type="chain" id="PRO_5011003211" evidence="1">
    <location>
        <begin position="23"/>
        <end position="340"/>
    </location>
</feature>
<organism evidence="2 3">
    <name type="scientific">Oleiphilus messinensis</name>
    <dbReference type="NCBI Taxonomy" id="141451"/>
    <lineage>
        <taxon>Bacteria</taxon>
        <taxon>Pseudomonadati</taxon>
        <taxon>Pseudomonadota</taxon>
        <taxon>Gammaproteobacteria</taxon>
        <taxon>Oceanospirillales</taxon>
        <taxon>Oleiphilaceae</taxon>
        <taxon>Oleiphilus</taxon>
    </lineage>
</organism>
<dbReference type="OrthoDB" id="6198719at2"/>
<gene>
    <name evidence="2" type="ORF">OLMES_0111</name>
</gene>
<dbReference type="KEGG" id="ome:OLMES_0111"/>
<reference evidence="2 3" key="1">
    <citation type="submission" date="2017-05" db="EMBL/GenBank/DDBJ databases">
        <title>Genomic insights into alkan degradation activity of Oleiphilus messinensis.</title>
        <authorList>
            <person name="Kozyavkin S.A."/>
            <person name="Slesarev A.I."/>
            <person name="Golyshin P.N."/>
            <person name="Korzhenkov A."/>
            <person name="Golyshina O.N."/>
            <person name="Toshchakov S.V."/>
        </authorList>
    </citation>
    <scope>NUCLEOTIDE SEQUENCE [LARGE SCALE GENOMIC DNA]</scope>
    <source>
        <strain evidence="2 3">ME102</strain>
    </source>
</reference>
<sequence>MNHLLSVPAALLAATISSAVMALEEMTDEQMGNVEAQGITYLMFENIEFKGAEIEGVAEAGSVNDIAADGSALYRKNYQFSADTIGTRAAPLSLQAVNVDASVNSVSGGTYTQNGKNLGEVNMLRIDLSERAAWQNVDIAYNAIYGNPDTPDANNPNIRAGGTPSENNEFGLVSIDNLSLTGRVDLAGIPEGYKIESVYVDDGSREAASRQGLLLNVAIDELVVDEWLFETEQEDGIYNADRDMVIKNFRLENVHLQSATFEATPKGIRIAYSDPQPFTPDEGLILPSGGGYPDTNHNAYDPTFPKGNLTLQTQMPHSLPSESRIHGMTLDHLVLNIRNE</sequence>
<evidence type="ECO:0000313" key="3">
    <source>
        <dbReference type="Proteomes" id="UP000196027"/>
    </source>
</evidence>
<evidence type="ECO:0000256" key="1">
    <source>
        <dbReference type="SAM" id="SignalP"/>
    </source>
</evidence>
<feature type="signal peptide" evidence="1">
    <location>
        <begin position="1"/>
        <end position="22"/>
    </location>
</feature>
<dbReference type="Proteomes" id="UP000196027">
    <property type="component" value="Chromosome"/>
</dbReference>
<accession>A0A1Y0I1T7</accession>
<dbReference type="RefSeq" id="WP_087459447.1">
    <property type="nucleotide sequence ID" value="NZ_CP021425.1"/>
</dbReference>
<dbReference type="EMBL" id="CP021425">
    <property type="protein sequence ID" value="ARU54220.1"/>
    <property type="molecule type" value="Genomic_DNA"/>
</dbReference>
<keyword evidence="1" id="KW-0732">Signal</keyword>
<evidence type="ECO:0000313" key="2">
    <source>
        <dbReference type="EMBL" id="ARU54220.1"/>
    </source>
</evidence>